<keyword evidence="1 8" id="KW-0132">Cell division</keyword>
<dbReference type="NCBIfam" id="NF003413">
    <property type="entry name" value="PRK04778.1-7"/>
    <property type="match status" value="1"/>
</dbReference>
<proteinExistence type="inferred from homology"/>
<accession>A0A9D5DP04</accession>
<keyword evidence="3 8" id="KW-1133">Transmembrane helix</keyword>
<keyword evidence="11" id="KW-1185">Reference proteome</keyword>
<comment type="function">
    <text evidence="8">Negative regulator of FtsZ ring formation; modulates the frequency and position of FtsZ ring formation. Inhibits FtsZ ring formation at polar sites. Interacts either with FtsZ or with one of its binding partners to promote depolymerization.</text>
</comment>
<comment type="similarity">
    <text evidence="8">Belongs to the EzrA family.</text>
</comment>
<evidence type="ECO:0000256" key="7">
    <source>
        <dbReference type="ARBA" id="ARBA00023306"/>
    </source>
</evidence>
<dbReference type="Proteomes" id="UP000051061">
    <property type="component" value="Unassembled WGS sequence"/>
</dbReference>
<gene>
    <name evidence="8" type="primary">ezrA</name>
    <name evidence="10" type="ORF">AN965_08140</name>
</gene>
<keyword evidence="2 8" id="KW-0812">Transmembrane</keyword>
<keyword evidence="5 8" id="KW-0472">Membrane</keyword>
<feature type="topological domain" description="Cytoplasmic" evidence="8">
    <location>
        <begin position="36"/>
        <end position="575"/>
    </location>
</feature>
<dbReference type="AlphaFoldDB" id="A0A9D5DP04"/>
<evidence type="ECO:0000256" key="3">
    <source>
        <dbReference type="ARBA" id="ARBA00022989"/>
    </source>
</evidence>
<evidence type="ECO:0000256" key="4">
    <source>
        <dbReference type="ARBA" id="ARBA00023054"/>
    </source>
</evidence>
<keyword evidence="7 8" id="KW-0131">Cell cycle</keyword>
<dbReference type="InterPro" id="IPR010379">
    <property type="entry name" value="EzrA"/>
</dbReference>
<dbReference type="GO" id="GO:0005886">
    <property type="term" value="C:plasma membrane"/>
    <property type="evidence" value="ECO:0007669"/>
    <property type="project" value="UniProtKB-SubCell"/>
</dbReference>
<evidence type="ECO:0000256" key="2">
    <source>
        <dbReference type="ARBA" id="ARBA00022692"/>
    </source>
</evidence>
<keyword evidence="8" id="KW-1003">Cell membrane</keyword>
<dbReference type="EMBL" id="LJJD01000015">
    <property type="protein sequence ID" value="KQL57466.1"/>
    <property type="molecule type" value="Genomic_DNA"/>
</dbReference>
<reference evidence="10 11" key="1">
    <citation type="submission" date="2015-09" db="EMBL/GenBank/DDBJ databases">
        <title>Genome sequencing project for genomic taxonomy and phylogenomics of Bacillus-like bacteria.</title>
        <authorList>
            <person name="Liu B."/>
            <person name="Wang J."/>
            <person name="Zhu Y."/>
            <person name="Liu G."/>
            <person name="Chen Q."/>
            <person name="Chen Z."/>
            <person name="Lan J."/>
            <person name="Che J."/>
            <person name="Ge C."/>
            <person name="Shi H."/>
            <person name="Pan Z."/>
            <person name="Liu X."/>
        </authorList>
    </citation>
    <scope>NUCLEOTIDE SEQUENCE [LARGE SCALE GENOMIC DNA]</scope>
    <source>
        <strain evidence="10 11">DSM 19153</strain>
    </source>
</reference>
<dbReference type="GO" id="GO:0005940">
    <property type="term" value="C:septin ring"/>
    <property type="evidence" value="ECO:0007669"/>
    <property type="project" value="InterPro"/>
</dbReference>
<evidence type="ECO:0000256" key="6">
    <source>
        <dbReference type="ARBA" id="ARBA00023210"/>
    </source>
</evidence>
<comment type="caution">
    <text evidence="10">The sequence shown here is derived from an EMBL/GenBank/DDBJ whole genome shotgun (WGS) entry which is preliminary data.</text>
</comment>
<evidence type="ECO:0000256" key="9">
    <source>
        <dbReference type="SAM" id="Phobius"/>
    </source>
</evidence>
<evidence type="ECO:0000313" key="11">
    <source>
        <dbReference type="Proteomes" id="UP000051061"/>
    </source>
</evidence>
<feature type="topological domain" description="Extracellular" evidence="8">
    <location>
        <begin position="1"/>
        <end position="16"/>
    </location>
</feature>
<name>A0A9D5DP04_9BACI</name>
<feature type="transmembrane region" description="Helical" evidence="9">
    <location>
        <begin position="13"/>
        <end position="35"/>
    </location>
</feature>
<organism evidence="10 11">
    <name type="scientific">Alkalicoccobacillus plakortidis</name>
    <dbReference type="NCBI Taxonomy" id="444060"/>
    <lineage>
        <taxon>Bacteria</taxon>
        <taxon>Bacillati</taxon>
        <taxon>Bacillota</taxon>
        <taxon>Bacilli</taxon>
        <taxon>Bacillales</taxon>
        <taxon>Bacillaceae</taxon>
        <taxon>Alkalicoccobacillus</taxon>
    </lineage>
</organism>
<sequence length="575" mass="66018">MKELVGRESPVDIIVGIVVVLLIVVVIGTVAGMLIRRTIHKSVDELDNRKNQILNRNISEEISKVKKLKMSGETEQKFESWRKDWDEILESILPSVEEQLIEVEELAGKYRITKAKDQLKWVENRLLSVEQQLDLMVEDIDKLVSAEEKNRSEIAVIKELYQTLSAELLKKRGSFGESIKALDEEMSHAKQALLAFEESTQNGSYLQARKQLLQIKDSLYILNEKMERIPHLLMQVRSTLPGELSNLQLGIKEMEEDGYHLETFSFGSKISMQKEEIDQAYIALKELNVDEAASALESLQTEIDEMYETLEKEANYKSKLLAQVPALKAQVEKAYQNMKQLIDETTQVEKSYMIAAEEIQLQQTLQKNLRNVQSQLTLIMDVFENRKQSFSSIFEMTEEWRKQMEELSSGIEESIDRLKRLRKDEIQAQETVSQLRELVLESKRLLYKSNLPGVPVTYLEALDEAEGNINRAIEGLESFPLEMTEVEALVQDAVRVVEGNSAAIKEMVETAQMAELAIQYSNRYRGQDDAVRKELDEAEQAFLEYDYEKALAIVQEAVQRYEPDLLNKVTKHLSA</sequence>
<evidence type="ECO:0000256" key="1">
    <source>
        <dbReference type="ARBA" id="ARBA00022618"/>
    </source>
</evidence>
<feature type="coiled-coil region" evidence="8">
    <location>
        <begin position="282"/>
        <end position="348"/>
    </location>
</feature>
<protein>
    <recommendedName>
        <fullName evidence="8">Septation ring formation regulator EzrA</fullName>
    </recommendedName>
</protein>
<keyword evidence="6 8" id="KW-0717">Septation</keyword>
<evidence type="ECO:0000256" key="5">
    <source>
        <dbReference type="ARBA" id="ARBA00023136"/>
    </source>
</evidence>
<dbReference type="GO" id="GO:0000921">
    <property type="term" value="P:septin ring assembly"/>
    <property type="evidence" value="ECO:0007669"/>
    <property type="project" value="InterPro"/>
</dbReference>
<comment type="subcellular location">
    <subcellularLocation>
        <location evidence="8">Cell membrane</location>
        <topology evidence="8">Single-pass membrane protein</topology>
    </subcellularLocation>
    <text evidence="8">Colocalized with FtsZ to the nascent septal site.</text>
</comment>
<dbReference type="HAMAP" id="MF_00728">
    <property type="entry name" value="EzrA"/>
    <property type="match status" value="1"/>
</dbReference>
<evidence type="ECO:0000313" key="10">
    <source>
        <dbReference type="EMBL" id="KQL57466.1"/>
    </source>
</evidence>
<dbReference type="Pfam" id="PF06160">
    <property type="entry name" value="EzrA"/>
    <property type="match status" value="1"/>
</dbReference>
<feature type="coiled-coil region" evidence="8">
    <location>
        <begin position="401"/>
        <end position="438"/>
    </location>
</feature>
<keyword evidence="4 8" id="KW-0175">Coiled coil</keyword>
<dbReference type="GO" id="GO:0000917">
    <property type="term" value="P:division septum assembly"/>
    <property type="evidence" value="ECO:0007669"/>
    <property type="project" value="UniProtKB-KW"/>
</dbReference>
<evidence type="ECO:0000256" key="8">
    <source>
        <dbReference type="HAMAP-Rule" id="MF_00728"/>
    </source>
</evidence>